<feature type="chain" id="PRO_5030522389" evidence="1">
    <location>
        <begin position="39"/>
        <end position="193"/>
    </location>
</feature>
<dbReference type="AlphaFoldDB" id="A0A7S3DNM3"/>
<keyword evidence="1" id="KW-0732">Signal</keyword>
<evidence type="ECO:0000256" key="1">
    <source>
        <dbReference type="SAM" id="SignalP"/>
    </source>
</evidence>
<accession>A0A7S3DNM3</accession>
<evidence type="ECO:0000313" key="2">
    <source>
        <dbReference type="EMBL" id="CAD9961368.1"/>
    </source>
</evidence>
<proteinExistence type="predicted"/>
<reference evidence="2" key="1">
    <citation type="submission" date="2021-01" db="EMBL/GenBank/DDBJ databases">
        <authorList>
            <person name="Corre E."/>
            <person name="Pelletier E."/>
            <person name="Niang G."/>
            <person name="Scheremetjew M."/>
            <person name="Finn R."/>
            <person name="Kale V."/>
            <person name="Holt S."/>
            <person name="Cochrane G."/>
            <person name="Meng A."/>
            <person name="Brown T."/>
            <person name="Cohen L."/>
        </authorList>
    </citation>
    <scope>NUCLEOTIDE SEQUENCE</scope>
    <source>
        <strain evidence="2">CCMP125</strain>
    </source>
</reference>
<protein>
    <submittedName>
        <fullName evidence="2">Uncharacterized protein</fullName>
    </submittedName>
</protein>
<feature type="signal peptide" evidence="1">
    <location>
        <begin position="1"/>
        <end position="38"/>
    </location>
</feature>
<dbReference type="EMBL" id="HBHT01015087">
    <property type="protein sequence ID" value="CAD9961368.1"/>
    <property type="molecule type" value="Transcribed_RNA"/>
</dbReference>
<gene>
    <name evidence="2" type="ORF">APAL1065_LOCUS10050</name>
</gene>
<name>A0A7S3DNM3_9STRA</name>
<sequence>MSDSNTTARSVTWKKRMIDAWSWCLLLVALFCPQPTNARCVVVSIMDQYSCNFDVMGILEAISACAYPHFCTGDDRRQRNMRSGGTPVSDKEVCTSVCSFLGHDQCAELGCLSSHDESVIRKLDDGDDSNGNHWNTTRLETIAHLKRLGLRHVRPSMCNTTKIIENFADQTNQPDIKECMYMEVEIFTNGTFH</sequence>
<organism evidence="2">
    <name type="scientific">Entomoneis paludosa</name>
    <dbReference type="NCBI Taxonomy" id="265537"/>
    <lineage>
        <taxon>Eukaryota</taxon>
        <taxon>Sar</taxon>
        <taxon>Stramenopiles</taxon>
        <taxon>Ochrophyta</taxon>
        <taxon>Bacillariophyta</taxon>
        <taxon>Bacillariophyceae</taxon>
        <taxon>Bacillariophycidae</taxon>
        <taxon>Entomoneidaceae</taxon>
        <taxon>Entomoneis</taxon>
    </lineage>
</organism>